<feature type="domain" description="C2H2-type" evidence="2">
    <location>
        <begin position="19"/>
        <end position="46"/>
    </location>
</feature>
<dbReference type="GO" id="GO:0009740">
    <property type="term" value="P:gibberellic acid mediated signaling pathway"/>
    <property type="evidence" value="ECO:0007669"/>
    <property type="project" value="TreeGrafter"/>
</dbReference>
<dbReference type="SUPFAM" id="SSF57667">
    <property type="entry name" value="beta-beta-alpha zinc fingers"/>
    <property type="match status" value="1"/>
</dbReference>
<dbReference type="GO" id="GO:0010090">
    <property type="term" value="P:trichome morphogenesis"/>
    <property type="evidence" value="ECO:0007669"/>
    <property type="project" value="InterPro"/>
</dbReference>
<dbReference type="PROSITE" id="PS50157">
    <property type="entry name" value="ZINC_FINGER_C2H2_2"/>
    <property type="match status" value="1"/>
</dbReference>
<dbReference type="RefSeq" id="XP_027368700.1">
    <property type="nucleotide sequence ID" value="XM_027512899.1"/>
</dbReference>
<dbReference type="InterPro" id="IPR036236">
    <property type="entry name" value="Znf_C2H2_sf"/>
</dbReference>
<keyword evidence="1" id="KW-0479">Metal-binding</keyword>
<dbReference type="GO" id="GO:0003700">
    <property type="term" value="F:DNA-binding transcription factor activity"/>
    <property type="evidence" value="ECO:0007669"/>
    <property type="project" value="TreeGrafter"/>
</dbReference>
<dbReference type="GO" id="GO:0009736">
    <property type="term" value="P:cytokinin-activated signaling pathway"/>
    <property type="evidence" value="ECO:0007669"/>
    <property type="project" value="TreeGrafter"/>
</dbReference>
<dbReference type="Proteomes" id="UP000694853">
    <property type="component" value="Unplaced"/>
</dbReference>
<protein>
    <submittedName>
        <fullName evidence="4">Zinc finger protein 6-like</fullName>
    </submittedName>
</protein>
<accession>A0A8B8MJD6</accession>
<dbReference type="InterPro" id="IPR044299">
    <property type="entry name" value="GIS3/ZFP5/ZFP6"/>
</dbReference>
<dbReference type="GO" id="GO:0008270">
    <property type="term" value="F:zinc ion binding"/>
    <property type="evidence" value="ECO:0007669"/>
    <property type="project" value="UniProtKB-KW"/>
</dbReference>
<dbReference type="InterPro" id="IPR013087">
    <property type="entry name" value="Znf_C2H2_type"/>
</dbReference>
<dbReference type="OrthoDB" id="772256at2759"/>
<dbReference type="GO" id="GO:0005634">
    <property type="term" value="C:nucleus"/>
    <property type="evidence" value="ECO:0007669"/>
    <property type="project" value="TreeGrafter"/>
</dbReference>
<name>A0A8B8MJD6_ABRPR</name>
<proteinExistence type="predicted"/>
<dbReference type="PROSITE" id="PS00028">
    <property type="entry name" value="ZINC_FINGER_C2H2_1"/>
    <property type="match status" value="1"/>
</dbReference>
<evidence type="ECO:0000313" key="4">
    <source>
        <dbReference type="RefSeq" id="XP_027368700.1"/>
    </source>
</evidence>
<dbReference type="GeneID" id="113874686"/>
<evidence type="ECO:0000313" key="3">
    <source>
        <dbReference type="Proteomes" id="UP000694853"/>
    </source>
</evidence>
<dbReference type="PANTHER" id="PTHR46353:SF9">
    <property type="entry name" value="ZINC FINGER PROTEIN GIS3"/>
    <property type="match status" value="1"/>
</dbReference>
<keyword evidence="1" id="KW-0862">Zinc</keyword>
<dbReference type="Gene3D" id="3.30.160.60">
    <property type="entry name" value="Classic Zinc Finger"/>
    <property type="match status" value="1"/>
</dbReference>
<dbReference type="GO" id="GO:0000976">
    <property type="term" value="F:transcription cis-regulatory region binding"/>
    <property type="evidence" value="ECO:0007669"/>
    <property type="project" value="TreeGrafter"/>
</dbReference>
<keyword evidence="1" id="KW-0863">Zinc-finger</keyword>
<organism evidence="3 4">
    <name type="scientific">Abrus precatorius</name>
    <name type="common">Indian licorice</name>
    <name type="synonym">Glycine abrus</name>
    <dbReference type="NCBI Taxonomy" id="3816"/>
    <lineage>
        <taxon>Eukaryota</taxon>
        <taxon>Viridiplantae</taxon>
        <taxon>Streptophyta</taxon>
        <taxon>Embryophyta</taxon>
        <taxon>Tracheophyta</taxon>
        <taxon>Spermatophyta</taxon>
        <taxon>Magnoliopsida</taxon>
        <taxon>eudicotyledons</taxon>
        <taxon>Gunneridae</taxon>
        <taxon>Pentapetalae</taxon>
        <taxon>rosids</taxon>
        <taxon>fabids</taxon>
        <taxon>Fabales</taxon>
        <taxon>Fabaceae</taxon>
        <taxon>Papilionoideae</taxon>
        <taxon>50 kb inversion clade</taxon>
        <taxon>NPAAA clade</taxon>
        <taxon>indigoferoid/millettioid clade</taxon>
        <taxon>Abreae</taxon>
        <taxon>Abrus</taxon>
    </lineage>
</organism>
<gene>
    <name evidence="4" type="primary">LOC113874686</name>
</gene>
<evidence type="ECO:0000256" key="1">
    <source>
        <dbReference type="PROSITE-ProRule" id="PRU00042"/>
    </source>
</evidence>
<dbReference type="PANTHER" id="PTHR46353">
    <property type="entry name" value="ZINC FINGER PROTEIN 5"/>
    <property type="match status" value="1"/>
</dbReference>
<dbReference type="AlphaFoldDB" id="A0A8B8MJD6"/>
<dbReference type="KEGG" id="aprc:113874686"/>
<sequence length="144" mass="15752">MKLFGFPLSEDLAGGIKRYQCRYCLRQFANSQALGGHQNAHKKERARLAQFRYLHRLRQHDHRLRTASNGAQGSGSSLHPNGSLNFSVGSATSAGAAWFHSTAGSPHHFPFSSSSRTVPLQVPPGDDDVDLNLTLACSSENFKT</sequence>
<evidence type="ECO:0000259" key="2">
    <source>
        <dbReference type="PROSITE" id="PS50157"/>
    </source>
</evidence>
<reference evidence="4" key="2">
    <citation type="submission" date="2025-08" db="UniProtKB">
        <authorList>
            <consortium name="RefSeq"/>
        </authorList>
    </citation>
    <scope>IDENTIFICATION</scope>
    <source>
        <tissue evidence="4">Young leaves</tissue>
    </source>
</reference>
<reference evidence="3" key="1">
    <citation type="journal article" date="2019" name="Toxins">
        <title>Detection of Abrin-Like and Prepropulchellin-Like Toxin Genes and Transcripts Using Whole Genome Sequencing and Full-Length Transcript Sequencing of Abrus precatorius.</title>
        <authorList>
            <person name="Hovde B.T."/>
            <person name="Daligault H.E."/>
            <person name="Hanschen E.R."/>
            <person name="Kunde Y.A."/>
            <person name="Johnson M.B."/>
            <person name="Starkenburg S.R."/>
            <person name="Johnson S.L."/>
        </authorList>
    </citation>
    <scope>NUCLEOTIDE SEQUENCE [LARGE SCALE GENOMIC DNA]</scope>
</reference>
<keyword evidence="3" id="KW-1185">Reference proteome</keyword>